<keyword evidence="2" id="KW-0812">Transmembrane</keyword>
<proteinExistence type="predicted"/>
<evidence type="ECO:0000256" key="3">
    <source>
        <dbReference type="SAM" id="SignalP"/>
    </source>
</evidence>
<evidence type="ECO:0000313" key="4">
    <source>
        <dbReference type="EMBL" id="XCB34559.1"/>
    </source>
</evidence>
<organism evidence="4">
    <name type="scientific">Tunturiibacter psychrotolerans</name>
    <dbReference type="NCBI Taxonomy" id="3069686"/>
    <lineage>
        <taxon>Bacteria</taxon>
        <taxon>Pseudomonadati</taxon>
        <taxon>Acidobacteriota</taxon>
        <taxon>Terriglobia</taxon>
        <taxon>Terriglobales</taxon>
        <taxon>Acidobacteriaceae</taxon>
        <taxon>Tunturiibacter</taxon>
    </lineage>
</organism>
<dbReference type="EMBL" id="CP132942">
    <property type="protein sequence ID" value="XCB34559.1"/>
    <property type="molecule type" value="Genomic_DNA"/>
</dbReference>
<keyword evidence="2" id="KW-0472">Membrane</keyword>
<feature type="compositionally biased region" description="Polar residues" evidence="1">
    <location>
        <begin position="109"/>
        <end position="127"/>
    </location>
</feature>
<feature type="compositionally biased region" description="Low complexity" evidence="1">
    <location>
        <begin position="95"/>
        <end position="104"/>
    </location>
</feature>
<feature type="region of interest" description="Disordered" evidence="1">
    <location>
        <begin position="95"/>
        <end position="127"/>
    </location>
</feature>
<accession>A0AAU7ZUE2</accession>
<gene>
    <name evidence="4" type="ORF">RBB77_06620</name>
</gene>
<feature type="transmembrane region" description="Helical" evidence="2">
    <location>
        <begin position="410"/>
        <end position="439"/>
    </location>
</feature>
<reference evidence="4" key="1">
    <citation type="submission" date="2023-08" db="EMBL/GenBank/DDBJ databases">
        <authorList>
            <person name="Messyasz A."/>
            <person name="Mannisto M.K."/>
            <person name="Kerkhof L.J."/>
            <person name="Haggblom M."/>
        </authorList>
    </citation>
    <scope>NUCLEOTIDE SEQUENCE</scope>
    <source>
        <strain evidence="4">X5P6</strain>
    </source>
</reference>
<sequence length="636" mass="69792">MPKQKTQRCLVILLVVLVSNRGLSAGIATSPIDQTQITDFLNETINWYQQIAVEQPEAPSPNDILFAASNVPLADQVVKLSFDFGHAGAQLLGQTTSGATSSTSRDSRYQSLAASASKNDVQLEQTQSQLDSLHQKLKSAPIRKQKDILSAIAETESKLALLKARRDAMNSLSQFMESAPQPSGLLSHIEVLEHSVSIGGSTSATRSAATAKQQATARTSEPLGIWSKLAAVYGLSRKTKMIDDAISNTKNLEQSAHKLQIPLHDRIKALSLRGDTIADRSDSSDPAVLLQQRIALDALTAEFNLVAAPLIPLSKQTILLETYQKNLQDWRVATKREYSDTRKSLLIRLIVLAALLAIVFGVFRLWKRAIFRYVPDSHRRYPYLLLRRIVLWFFIGLVVTLGFVSRLGSVATFAGLMTAGVALALQNVIIAIVGYFLLIGKFGIRISDRVQVSGINGEVIEIGLIRFHVMELIGVGSDVQPSGRVVAFSNAIVFQPTAALFRQIPGTDFLWHETSVTLAPDSDYLDVERRMLVAVSTAFGEYKEGFDHLRRQMEEKLILVSVGPLEPKVRLVLKSTALEVFIRYPVNSKNAAAIDDHVNRELLRAIGLEPKLKVLGAEAPTVRLRPDAPSAGAPRT</sequence>
<keyword evidence="3" id="KW-0732">Signal</keyword>
<protein>
    <submittedName>
        <fullName evidence="4">Mechanosensitive ion channel family protein</fullName>
    </submittedName>
</protein>
<feature type="signal peptide" evidence="3">
    <location>
        <begin position="1"/>
        <end position="24"/>
    </location>
</feature>
<feature type="transmembrane region" description="Helical" evidence="2">
    <location>
        <begin position="385"/>
        <end position="404"/>
    </location>
</feature>
<keyword evidence="2" id="KW-1133">Transmembrane helix</keyword>
<feature type="chain" id="PRO_5043750620" evidence="3">
    <location>
        <begin position="25"/>
        <end position="636"/>
    </location>
</feature>
<dbReference type="RefSeq" id="WP_353065817.1">
    <property type="nucleotide sequence ID" value="NZ_CP132942.1"/>
</dbReference>
<evidence type="ECO:0000256" key="1">
    <source>
        <dbReference type="SAM" id="MobiDB-lite"/>
    </source>
</evidence>
<reference evidence="4" key="2">
    <citation type="journal article" date="2024" name="Environ. Microbiol.">
        <title>Genome analysis and description of Tunturibacter gen. nov. expands the diversity of Terriglobia in tundra soils.</title>
        <authorList>
            <person name="Messyasz A."/>
            <person name="Mannisto M.K."/>
            <person name="Kerkhof L.J."/>
            <person name="Haggblom M.M."/>
        </authorList>
    </citation>
    <scope>NUCLEOTIDE SEQUENCE</scope>
    <source>
        <strain evidence="4">X5P6</strain>
    </source>
</reference>
<dbReference type="AlphaFoldDB" id="A0AAU7ZUE2"/>
<dbReference type="KEGG" id="tpsc:RBB77_06620"/>
<feature type="transmembrane region" description="Helical" evidence="2">
    <location>
        <begin position="345"/>
        <end position="365"/>
    </location>
</feature>
<evidence type="ECO:0000256" key="2">
    <source>
        <dbReference type="SAM" id="Phobius"/>
    </source>
</evidence>
<name>A0AAU7ZUE2_9BACT</name>